<organism evidence="1 2">
    <name type="scientific">Penicillium thymicola</name>
    <dbReference type="NCBI Taxonomy" id="293382"/>
    <lineage>
        <taxon>Eukaryota</taxon>
        <taxon>Fungi</taxon>
        <taxon>Dikarya</taxon>
        <taxon>Ascomycota</taxon>
        <taxon>Pezizomycotina</taxon>
        <taxon>Eurotiomycetes</taxon>
        <taxon>Eurotiomycetidae</taxon>
        <taxon>Eurotiales</taxon>
        <taxon>Aspergillaceae</taxon>
        <taxon>Penicillium</taxon>
    </lineage>
</organism>
<protein>
    <submittedName>
        <fullName evidence="1">Uncharacterized protein</fullName>
    </submittedName>
</protein>
<evidence type="ECO:0000313" key="2">
    <source>
        <dbReference type="Proteomes" id="UP001227192"/>
    </source>
</evidence>
<reference evidence="1" key="1">
    <citation type="submission" date="2015-06" db="EMBL/GenBank/DDBJ databases">
        <authorList>
            <person name="Nguyen H."/>
        </authorList>
    </citation>
    <scope>NUCLEOTIDE SEQUENCE</scope>
    <source>
        <strain evidence="1">DAOM 180753</strain>
    </source>
</reference>
<dbReference type="AlphaFoldDB" id="A0AAI9T5S5"/>
<reference evidence="1" key="2">
    <citation type="journal article" date="2016" name="Fungal Biol.">
        <title>Ochratoxin A production by Penicillium thymicola.</title>
        <authorList>
            <person name="Nguyen H.D.T."/>
            <person name="McMullin D.R."/>
            <person name="Ponomareva E."/>
            <person name="Riley R."/>
            <person name="Pomraning K.R."/>
            <person name="Baker S.E."/>
            <person name="Seifert K.A."/>
        </authorList>
    </citation>
    <scope>NUCLEOTIDE SEQUENCE</scope>
    <source>
        <strain evidence="1">DAOM 180753</strain>
    </source>
</reference>
<proteinExistence type="predicted"/>
<sequence>LQVRSPRLVQAEKSDFVGRWLLQYVPKLVQPPTLFE</sequence>
<dbReference type="Proteomes" id="UP001227192">
    <property type="component" value="Unassembled WGS sequence"/>
</dbReference>
<comment type="caution">
    <text evidence="1">The sequence shown here is derived from an EMBL/GenBank/DDBJ whole genome shotgun (WGS) entry which is preliminary data.</text>
</comment>
<feature type="non-terminal residue" evidence="1">
    <location>
        <position position="1"/>
    </location>
</feature>
<dbReference type="EMBL" id="LACB01001526">
    <property type="protein sequence ID" value="KAJ9480439.1"/>
    <property type="molecule type" value="Genomic_DNA"/>
</dbReference>
<keyword evidence="2" id="KW-1185">Reference proteome</keyword>
<name>A0AAI9T5S5_PENTH</name>
<evidence type="ECO:0000313" key="1">
    <source>
        <dbReference type="EMBL" id="KAJ9480439.1"/>
    </source>
</evidence>
<accession>A0AAI9T5S5</accession>
<gene>
    <name evidence="1" type="ORF">VN97_g13136</name>
</gene>